<feature type="transmembrane region" description="Helical" evidence="1">
    <location>
        <begin position="118"/>
        <end position="134"/>
    </location>
</feature>
<keyword evidence="1" id="KW-0472">Membrane</keyword>
<dbReference type="VEuPathDB" id="FungiDB:PLEOSDRAFT_152825"/>
<proteinExistence type="predicted"/>
<sequence length="202" mass="21802">MSSIEMQDLSRRHDEKKSADVSLGISSVSEDSTINLWAVVAATLTLVLSLCLTIFPRLLRFLSETGTEEHARVALSPLESFLALHFGVLLAAIAAALVLNMPSSNPITTRDGGNSHPLLMPLSFACSLSAFLAYNTKNVGSLSTLVWILSATIGGWGIWTMLFASSSLVSKKTGADKRTSAFLFGNKNAASVQKKSWKREQR</sequence>
<dbReference type="EMBL" id="KL198004">
    <property type="protein sequence ID" value="KDQ33525.1"/>
    <property type="molecule type" value="Genomic_DNA"/>
</dbReference>
<name>A0A067P2R1_PLEO1</name>
<feature type="transmembrane region" description="Helical" evidence="1">
    <location>
        <begin position="146"/>
        <end position="164"/>
    </location>
</feature>
<evidence type="ECO:0000313" key="2">
    <source>
        <dbReference type="EMBL" id="KDQ33525.1"/>
    </source>
</evidence>
<organism evidence="2 3">
    <name type="scientific">Pleurotus ostreatus (strain PC15)</name>
    <name type="common">Oyster mushroom</name>
    <dbReference type="NCBI Taxonomy" id="1137138"/>
    <lineage>
        <taxon>Eukaryota</taxon>
        <taxon>Fungi</taxon>
        <taxon>Dikarya</taxon>
        <taxon>Basidiomycota</taxon>
        <taxon>Agaricomycotina</taxon>
        <taxon>Agaricomycetes</taxon>
        <taxon>Agaricomycetidae</taxon>
        <taxon>Agaricales</taxon>
        <taxon>Pleurotineae</taxon>
        <taxon>Pleurotaceae</taxon>
        <taxon>Pleurotus</taxon>
    </lineage>
</organism>
<protein>
    <submittedName>
        <fullName evidence="2">Uncharacterized protein</fullName>
    </submittedName>
</protein>
<dbReference type="HOGENOM" id="CLU_107722_0_0_1"/>
<evidence type="ECO:0000256" key="1">
    <source>
        <dbReference type="SAM" id="Phobius"/>
    </source>
</evidence>
<dbReference type="OrthoDB" id="2550114at2759"/>
<dbReference type="PANTHER" id="PTHR39605:SF1">
    <property type="entry name" value="MAJOR FACILITATOR SUPERFAMILY (MFS) PROFILE DOMAIN-CONTAINING PROTEIN"/>
    <property type="match status" value="1"/>
</dbReference>
<feature type="transmembrane region" description="Helical" evidence="1">
    <location>
        <begin position="36"/>
        <end position="59"/>
    </location>
</feature>
<dbReference type="AlphaFoldDB" id="A0A067P2R1"/>
<feature type="transmembrane region" description="Helical" evidence="1">
    <location>
        <begin position="80"/>
        <end position="98"/>
    </location>
</feature>
<accession>A0A067P2R1</accession>
<reference evidence="3" key="1">
    <citation type="journal article" date="2014" name="Proc. Natl. Acad. Sci. U.S.A.">
        <title>Extensive sampling of basidiomycete genomes demonstrates inadequacy of the white-rot/brown-rot paradigm for wood decay fungi.</title>
        <authorList>
            <person name="Riley R."/>
            <person name="Salamov A.A."/>
            <person name="Brown D.W."/>
            <person name="Nagy L.G."/>
            <person name="Floudas D."/>
            <person name="Held B.W."/>
            <person name="Levasseur A."/>
            <person name="Lombard V."/>
            <person name="Morin E."/>
            <person name="Otillar R."/>
            <person name="Lindquist E.A."/>
            <person name="Sun H."/>
            <person name="LaButti K.M."/>
            <person name="Schmutz J."/>
            <person name="Jabbour D."/>
            <person name="Luo H."/>
            <person name="Baker S.E."/>
            <person name="Pisabarro A.G."/>
            <person name="Walton J.D."/>
            <person name="Blanchette R.A."/>
            <person name="Henrissat B."/>
            <person name="Martin F."/>
            <person name="Cullen D."/>
            <person name="Hibbett D.S."/>
            <person name="Grigoriev I.V."/>
        </authorList>
    </citation>
    <scope>NUCLEOTIDE SEQUENCE [LARGE SCALE GENOMIC DNA]</scope>
    <source>
        <strain evidence="3">PC15</strain>
    </source>
</reference>
<dbReference type="Proteomes" id="UP000027073">
    <property type="component" value="Unassembled WGS sequence"/>
</dbReference>
<keyword evidence="1" id="KW-0812">Transmembrane</keyword>
<evidence type="ECO:0000313" key="3">
    <source>
        <dbReference type="Proteomes" id="UP000027073"/>
    </source>
</evidence>
<gene>
    <name evidence="2" type="ORF">PLEOSDRAFT_152825</name>
</gene>
<dbReference type="STRING" id="1137138.A0A067P2R1"/>
<dbReference type="InParanoid" id="A0A067P2R1"/>
<dbReference type="PANTHER" id="PTHR39605">
    <property type="entry name" value="MAJOR FACILITATOR SUPERFAMILY (MFS) PROFILE DOMAIN-CONTAINING PROTEIN"/>
    <property type="match status" value="1"/>
</dbReference>
<keyword evidence="1" id="KW-1133">Transmembrane helix</keyword>